<feature type="domain" description="PTS EIIB type-4" evidence="8">
    <location>
        <begin position="1"/>
        <end position="164"/>
    </location>
</feature>
<proteinExistence type="predicted"/>
<dbReference type="Gene3D" id="3.40.35.10">
    <property type="entry name" value="Phosphotransferase system, sorbose subfamily IIB component"/>
    <property type="match status" value="1"/>
</dbReference>
<evidence type="ECO:0000256" key="3">
    <source>
        <dbReference type="ARBA" id="ARBA00022490"/>
    </source>
</evidence>
<keyword evidence="7" id="KW-0418">Kinase</keyword>
<evidence type="ECO:0000313" key="9">
    <source>
        <dbReference type="EMBL" id="RGR74693.1"/>
    </source>
</evidence>
<dbReference type="InterPro" id="IPR036667">
    <property type="entry name" value="PTS_IIB_sorbose-sp_sf"/>
</dbReference>
<dbReference type="Pfam" id="PF03830">
    <property type="entry name" value="PTSIIB_sorb"/>
    <property type="match status" value="1"/>
</dbReference>
<dbReference type="RefSeq" id="WP_117894780.1">
    <property type="nucleotide sequence ID" value="NZ_CABJCV010000008.1"/>
</dbReference>
<keyword evidence="2" id="KW-0813">Transport</keyword>
<keyword evidence="4" id="KW-0762">Sugar transport</keyword>
<evidence type="ECO:0000256" key="6">
    <source>
        <dbReference type="ARBA" id="ARBA00022683"/>
    </source>
</evidence>
<sequence length="164" mass="18189">MIKLVRLDERLIHGQVAIKWSRHTGVDRIVVANDEAAGNKIIQQSLMMAAPATAKVTIRSVADSITLLKDPRAAGHKILVIISNPKDLIKILEEVKEIPLINVGNYGRIAPKQGDLARRTYGSNLYAYDEEVEDFKKVLSFGIDTVYQTTPEDNPEKLSKVLGL</sequence>
<dbReference type="GO" id="GO:0008982">
    <property type="term" value="F:protein-N(PI)-phosphohistidine-sugar phosphotransferase activity"/>
    <property type="evidence" value="ECO:0007669"/>
    <property type="project" value="InterPro"/>
</dbReference>
<accession>A0A412G2N3</accession>
<comment type="caution">
    <text evidence="9">The sequence shown here is derived from an EMBL/GenBank/DDBJ whole genome shotgun (WGS) entry which is preliminary data.</text>
</comment>
<evidence type="ECO:0000256" key="2">
    <source>
        <dbReference type="ARBA" id="ARBA00022448"/>
    </source>
</evidence>
<evidence type="ECO:0000256" key="5">
    <source>
        <dbReference type="ARBA" id="ARBA00022679"/>
    </source>
</evidence>
<keyword evidence="3" id="KW-0963">Cytoplasm</keyword>
<name>A0A412G2N3_9FIRM</name>
<evidence type="ECO:0000259" key="8">
    <source>
        <dbReference type="PROSITE" id="PS51101"/>
    </source>
</evidence>
<gene>
    <name evidence="9" type="ORF">DWY25_07890</name>
</gene>
<dbReference type="GeneID" id="83015325"/>
<organism evidence="9 10">
    <name type="scientific">Holdemania filiformis</name>
    <dbReference type="NCBI Taxonomy" id="61171"/>
    <lineage>
        <taxon>Bacteria</taxon>
        <taxon>Bacillati</taxon>
        <taxon>Bacillota</taxon>
        <taxon>Erysipelotrichia</taxon>
        <taxon>Erysipelotrichales</taxon>
        <taxon>Erysipelotrichaceae</taxon>
        <taxon>Holdemania</taxon>
    </lineage>
</organism>
<dbReference type="GO" id="GO:0016301">
    <property type="term" value="F:kinase activity"/>
    <property type="evidence" value="ECO:0007669"/>
    <property type="project" value="UniProtKB-KW"/>
</dbReference>
<dbReference type="EMBL" id="QRUP01000008">
    <property type="protein sequence ID" value="RGR74693.1"/>
    <property type="molecule type" value="Genomic_DNA"/>
</dbReference>
<evidence type="ECO:0000256" key="7">
    <source>
        <dbReference type="ARBA" id="ARBA00022777"/>
    </source>
</evidence>
<dbReference type="SUPFAM" id="SSF52728">
    <property type="entry name" value="PTS IIb component"/>
    <property type="match status" value="1"/>
</dbReference>
<dbReference type="PROSITE" id="PS51101">
    <property type="entry name" value="PTS_EIIB_TYPE_4"/>
    <property type="match status" value="1"/>
</dbReference>
<dbReference type="AlphaFoldDB" id="A0A412G2N3"/>
<comment type="subcellular location">
    <subcellularLocation>
        <location evidence="1">Cytoplasm</location>
    </subcellularLocation>
</comment>
<keyword evidence="6" id="KW-0598">Phosphotransferase system</keyword>
<keyword evidence="10" id="KW-1185">Reference proteome</keyword>
<dbReference type="GO" id="GO:0005737">
    <property type="term" value="C:cytoplasm"/>
    <property type="evidence" value="ECO:0007669"/>
    <property type="project" value="UniProtKB-SubCell"/>
</dbReference>
<dbReference type="GO" id="GO:0009401">
    <property type="term" value="P:phosphoenolpyruvate-dependent sugar phosphotransferase system"/>
    <property type="evidence" value="ECO:0007669"/>
    <property type="project" value="UniProtKB-KW"/>
</dbReference>
<dbReference type="InterPro" id="IPR004720">
    <property type="entry name" value="PTS_IIB_sorbose-sp"/>
</dbReference>
<protein>
    <submittedName>
        <fullName evidence="9">PTS mannose/fructose/sorbose transporter subunit IIB</fullName>
    </submittedName>
</protein>
<evidence type="ECO:0000256" key="4">
    <source>
        <dbReference type="ARBA" id="ARBA00022597"/>
    </source>
</evidence>
<evidence type="ECO:0000256" key="1">
    <source>
        <dbReference type="ARBA" id="ARBA00004496"/>
    </source>
</evidence>
<dbReference type="Proteomes" id="UP000284178">
    <property type="component" value="Unassembled WGS sequence"/>
</dbReference>
<reference evidence="9 10" key="1">
    <citation type="submission" date="2018-08" db="EMBL/GenBank/DDBJ databases">
        <title>A genome reference for cultivated species of the human gut microbiota.</title>
        <authorList>
            <person name="Zou Y."/>
            <person name="Xue W."/>
            <person name="Luo G."/>
        </authorList>
    </citation>
    <scope>NUCLEOTIDE SEQUENCE [LARGE SCALE GENOMIC DNA]</scope>
    <source>
        <strain evidence="9 10">AF24-29</strain>
    </source>
</reference>
<evidence type="ECO:0000313" key="10">
    <source>
        <dbReference type="Proteomes" id="UP000284178"/>
    </source>
</evidence>
<keyword evidence="5" id="KW-0808">Transferase</keyword>